<protein>
    <submittedName>
        <fullName evidence="1">Uncharacterized protein</fullName>
    </submittedName>
</protein>
<dbReference type="Proteomes" id="UP000824890">
    <property type="component" value="Unassembled WGS sequence"/>
</dbReference>
<accession>A0ABQ7ZXC3</accession>
<evidence type="ECO:0000313" key="2">
    <source>
        <dbReference type="Proteomes" id="UP000824890"/>
    </source>
</evidence>
<sequence length="389" mass="43377">MFLETCISLPLVRCSQFLNLPNLKLPQLVFYSSSWTMTFLPTGKIGYDGSWGDCGFHTDLSCYFLARFVLDKTTQASRRGTSCPTHVQSECSQLHTPITALSFQRLGFGSVNSLSLSLQHGNVGVGSFYLNSILALSRTVVKLISMSIGVKQDLLLIFPSLCLKNSSTSMPMNETHEIVSLPAIVNMTCSPLLDFHPLSLVIVAYAHQPTYWICLLFSWPSLPKTFMELEMISSSIELHGIVSKVQVFLIAALFIVNLQMSRTTRHQSSSPTRAKVKSISIFCWSISQLEDCSLLAFSLSKKVSQTSSCRGHERFFSIFLFFKISIKIVPSSLRERSLFPSSLLGEIFIPPLFLYLRGETCTGFKPVLLSSLVEQSLEKFTGFSLTSVY</sequence>
<organism evidence="1 2">
    <name type="scientific">Brassica napus</name>
    <name type="common">Rape</name>
    <dbReference type="NCBI Taxonomy" id="3708"/>
    <lineage>
        <taxon>Eukaryota</taxon>
        <taxon>Viridiplantae</taxon>
        <taxon>Streptophyta</taxon>
        <taxon>Embryophyta</taxon>
        <taxon>Tracheophyta</taxon>
        <taxon>Spermatophyta</taxon>
        <taxon>Magnoliopsida</taxon>
        <taxon>eudicotyledons</taxon>
        <taxon>Gunneridae</taxon>
        <taxon>Pentapetalae</taxon>
        <taxon>rosids</taxon>
        <taxon>malvids</taxon>
        <taxon>Brassicales</taxon>
        <taxon>Brassicaceae</taxon>
        <taxon>Brassiceae</taxon>
        <taxon>Brassica</taxon>
    </lineage>
</organism>
<evidence type="ECO:0000313" key="1">
    <source>
        <dbReference type="EMBL" id="KAH0884707.1"/>
    </source>
</evidence>
<reference evidence="1 2" key="1">
    <citation type="submission" date="2021-05" db="EMBL/GenBank/DDBJ databases">
        <title>Genome Assembly of Synthetic Allotetraploid Brassica napus Reveals Homoeologous Exchanges between Subgenomes.</title>
        <authorList>
            <person name="Davis J.T."/>
        </authorList>
    </citation>
    <scope>NUCLEOTIDE SEQUENCE [LARGE SCALE GENOMIC DNA]</scope>
    <source>
        <strain evidence="2">cv. Da-Ae</strain>
        <tissue evidence="1">Seedling</tissue>
    </source>
</reference>
<dbReference type="EMBL" id="JAGKQM010000014">
    <property type="protein sequence ID" value="KAH0884707.1"/>
    <property type="molecule type" value="Genomic_DNA"/>
</dbReference>
<gene>
    <name evidence="1" type="ORF">HID58_060803</name>
</gene>
<comment type="caution">
    <text evidence="1">The sequence shown here is derived from an EMBL/GenBank/DDBJ whole genome shotgun (WGS) entry which is preliminary data.</text>
</comment>
<name>A0ABQ7ZXC3_BRANA</name>
<proteinExistence type="predicted"/>
<keyword evidence="2" id="KW-1185">Reference proteome</keyword>